<sequence length="66" mass="7470">MSPIYEDKDTTREKLYELCKKRIGARSAAAGWMYSWTLTGEKHFWPAGTGSGPTMRALREKLGNMS</sequence>
<protein>
    <submittedName>
        <fullName evidence="1">Uncharacterized protein</fullName>
    </submittedName>
</protein>
<proteinExistence type="predicted"/>
<organism evidence="1">
    <name type="scientific">marine sediment metagenome</name>
    <dbReference type="NCBI Taxonomy" id="412755"/>
    <lineage>
        <taxon>unclassified sequences</taxon>
        <taxon>metagenomes</taxon>
        <taxon>ecological metagenomes</taxon>
    </lineage>
</organism>
<gene>
    <name evidence="1" type="ORF">S12H4_05379</name>
</gene>
<dbReference type="EMBL" id="BARW01001769">
    <property type="protein sequence ID" value="GAI63638.1"/>
    <property type="molecule type" value="Genomic_DNA"/>
</dbReference>
<evidence type="ECO:0000313" key="1">
    <source>
        <dbReference type="EMBL" id="GAI63638.1"/>
    </source>
</evidence>
<name>X1Q5Y1_9ZZZZ</name>
<reference evidence="1" key="1">
    <citation type="journal article" date="2014" name="Front. Microbiol.">
        <title>High frequency of phylogenetically diverse reductive dehalogenase-homologous genes in deep subseafloor sedimentary metagenomes.</title>
        <authorList>
            <person name="Kawai M."/>
            <person name="Futagami T."/>
            <person name="Toyoda A."/>
            <person name="Takaki Y."/>
            <person name="Nishi S."/>
            <person name="Hori S."/>
            <person name="Arai W."/>
            <person name="Tsubouchi T."/>
            <person name="Morono Y."/>
            <person name="Uchiyama I."/>
            <person name="Ito T."/>
            <person name="Fujiyama A."/>
            <person name="Inagaki F."/>
            <person name="Takami H."/>
        </authorList>
    </citation>
    <scope>NUCLEOTIDE SEQUENCE</scope>
    <source>
        <strain evidence="1">Expedition CK06-06</strain>
    </source>
</reference>
<dbReference type="AlphaFoldDB" id="X1Q5Y1"/>
<comment type="caution">
    <text evidence="1">The sequence shown here is derived from an EMBL/GenBank/DDBJ whole genome shotgun (WGS) entry which is preliminary data.</text>
</comment>
<accession>X1Q5Y1</accession>